<dbReference type="KEGG" id="oih:OB1368"/>
<dbReference type="EMBL" id="BA000028">
    <property type="protein sequence ID" value="BAC13324.1"/>
    <property type="molecule type" value="Genomic_DNA"/>
</dbReference>
<dbReference type="HOGENOM" id="CLU_2260878_0_0_9"/>
<accession>Q8ERD7</accession>
<organism evidence="2 3">
    <name type="scientific">Oceanobacillus iheyensis (strain DSM 14371 / CIP 107618 / JCM 11309 / KCTC 3954 / HTE831)</name>
    <dbReference type="NCBI Taxonomy" id="221109"/>
    <lineage>
        <taxon>Bacteria</taxon>
        <taxon>Bacillati</taxon>
        <taxon>Bacillota</taxon>
        <taxon>Bacilli</taxon>
        <taxon>Bacillales</taxon>
        <taxon>Bacillaceae</taxon>
        <taxon>Oceanobacillus</taxon>
    </lineage>
</organism>
<dbReference type="STRING" id="221109.gene:10733608"/>
<sequence length="103" mass="11701">MLLLLLNYTFYLFQPVYCSITYFNFFFPFAWVLRFALSISEFDLLFLIQAIIAVVTVNTADRNCSISSLSIGIGDFPNNTNTWLTAAIITAMILIIVPLSIFK</sequence>
<dbReference type="Proteomes" id="UP000000822">
    <property type="component" value="Chromosome"/>
</dbReference>
<evidence type="ECO:0000313" key="3">
    <source>
        <dbReference type="Proteomes" id="UP000000822"/>
    </source>
</evidence>
<reference evidence="2 3" key="1">
    <citation type="journal article" date="2001" name="FEMS Microbiol. Lett.">
        <title>Oceanobacillus iheyensis gen. nov., sp. nov., a deep-sea extremely halotolerant and alkaliphilic species isolated from a depth of 1050 m on the Iheya Ridge.</title>
        <authorList>
            <person name="Lu J."/>
            <person name="Nogi Y."/>
            <person name="Takami H."/>
        </authorList>
    </citation>
    <scope>NUCLEOTIDE SEQUENCE [LARGE SCALE GENOMIC DNA]</scope>
    <source>
        <strain evidence="3">DSM 14371 / CIP 107618 / JCM 11309 / KCTC 3954 / HTE831</strain>
    </source>
</reference>
<keyword evidence="1" id="KW-1133">Transmembrane helix</keyword>
<name>Q8ERD7_OCEIH</name>
<proteinExistence type="predicted"/>
<protein>
    <submittedName>
        <fullName evidence="2">Uncharacterized protein</fullName>
    </submittedName>
</protein>
<feature type="transmembrane region" description="Helical" evidence="1">
    <location>
        <begin position="44"/>
        <end position="60"/>
    </location>
</feature>
<evidence type="ECO:0000313" key="2">
    <source>
        <dbReference type="EMBL" id="BAC13324.1"/>
    </source>
</evidence>
<gene>
    <name evidence="2" type="ordered locus">OB1368</name>
</gene>
<keyword evidence="1" id="KW-0472">Membrane</keyword>
<reference evidence="2 3" key="2">
    <citation type="journal article" date="2002" name="Nucleic Acids Res.">
        <title>Genome sequence of Oceanobacillus iheyensis isolated from the Iheya Ridge and its unexpected adaptive capabilities to extreme environments.</title>
        <authorList>
            <person name="Takami H."/>
            <person name="Takaki Y."/>
            <person name="Uchiyama I."/>
        </authorList>
    </citation>
    <scope>NUCLEOTIDE SEQUENCE [LARGE SCALE GENOMIC DNA]</scope>
    <source>
        <strain evidence="3">DSM 14371 / CIP 107618 / JCM 11309 / KCTC 3954 / HTE831</strain>
    </source>
</reference>
<dbReference type="AlphaFoldDB" id="Q8ERD7"/>
<feature type="transmembrane region" description="Helical" evidence="1">
    <location>
        <begin position="12"/>
        <end position="32"/>
    </location>
</feature>
<feature type="transmembrane region" description="Helical" evidence="1">
    <location>
        <begin position="80"/>
        <end position="102"/>
    </location>
</feature>
<keyword evidence="1" id="KW-0812">Transmembrane</keyword>
<keyword evidence="3" id="KW-1185">Reference proteome</keyword>
<evidence type="ECO:0000256" key="1">
    <source>
        <dbReference type="SAM" id="Phobius"/>
    </source>
</evidence>